<accession>A0A820B845</accession>
<sequence>ITIQQITRARKGYLLSIKFEQKPIQRLPKDDEKYQSNRLQLAVTLRNQYYLPNRHVFMECRMVHLDEQSHLLHELKQAIQCHPKYSAKFYA</sequence>
<protein>
    <submittedName>
        <fullName evidence="1">Uncharacterized protein</fullName>
    </submittedName>
</protein>
<dbReference type="AlphaFoldDB" id="A0A820B845"/>
<evidence type="ECO:0000313" key="1">
    <source>
        <dbReference type="EMBL" id="CAF4202053.1"/>
    </source>
</evidence>
<name>A0A820B845_9BILA</name>
<evidence type="ECO:0000313" key="2">
    <source>
        <dbReference type="Proteomes" id="UP000663874"/>
    </source>
</evidence>
<organism evidence="1 2">
    <name type="scientific">Rotaria sordida</name>
    <dbReference type="NCBI Taxonomy" id="392033"/>
    <lineage>
        <taxon>Eukaryota</taxon>
        <taxon>Metazoa</taxon>
        <taxon>Spiralia</taxon>
        <taxon>Gnathifera</taxon>
        <taxon>Rotifera</taxon>
        <taxon>Eurotatoria</taxon>
        <taxon>Bdelloidea</taxon>
        <taxon>Philodinida</taxon>
        <taxon>Philodinidae</taxon>
        <taxon>Rotaria</taxon>
    </lineage>
</organism>
<dbReference type="Proteomes" id="UP000663874">
    <property type="component" value="Unassembled WGS sequence"/>
</dbReference>
<feature type="non-terminal residue" evidence="1">
    <location>
        <position position="1"/>
    </location>
</feature>
<dbReference type="EMBL" id="CAJOBE010016605">
    <property type="protein sequence ID" value="CAF4202053.1"/>
    <property type="molecule type" value="Genomic_DNA"/>
</dbReference>
<proteinExistence type="predicted"/>
<comment type="caution">
    <text evidence="1">The sequence shown here is derived from an EMBL/GenBank/DDBJ whole genome shotgun (WGS) entry which is preliminary data.</text>
</comment>
<gene>
    <name evidence="1" type="ORF">FNK824_LOCUS36314</name>
</gene>
<reference evidence="1" key="1">
    <citation type="submission" date="2021-02" db="EMBL/GenBank/DDBJ databases">
        <authorList>
            <person name="Nowell W R."/>
        </authorList>
    </citation>
    <scope>NUCLEOTIDE SEQUENCE</scope>
</reference>